<dbReference type="RefSeq" id="WP_048899636.1">
    <property type="nucleotide sequence ID" value="NZ_AP024853.1"/>
</dbReference>
<dbReference type="STRING" id="680026.AB733_15780"/>
<sequence length="109" mass="12190">MAQPIFVTAELKMRSDLPRSEVISAIEAFCLAMQSEAGCLQAVSTYDQTNPQRVILWELYEDRTAIEAHFSMPHTQAFIATEVTELVHVFETQPLTADLAILNSAEFSL</sequence>
<protein>
    <submittedName>
        <fullName evidence="2">Antibiotic biosynthesis monooxygenase</fullName>
    </submittedName>
</protein>
<evidence type="ECO:0000313" key="2">
    <source>
        <dbReference type="EMBL" id="PSW22845.1"/>
    </source>
</evidence>
<dbReference type="InterPro" id="IPR007138">
    <property type="entry name" value="ABM_dom"/>
</dbReference>
<proteinExistence type="predicted"/>
<reference evidence="2 3" key="1">
    <citation type="submission" date="2018-01" db="EMBL/GenBank/DDBJ databases">
        <title>Whole genome sequencing of Histamine producing bacteria.</title>
        <authorList>
            <person name="Butler K."/>
        </authorList>
    </citation>
    <scope>NUCLEOTIDE SEQUENCE [LARGE SCALE GENOMIC DNA]</scope>
    <source>
        <strain evidence="2 3">DSM 24669</strain>
    </source>
</reference>
<dbReference type="OrthoDB" id="5816297at2"/>
<comment type="caution">
    <text evidence="2">The sequence shown here is derived from an EMBL/GenBank/DDBJ whole genome shotgun (WGS) entry which is preliminary data.</text>
</comment>
<dbReference type="PROSITE" id="PS51725">
    <property type="entry name" value="ABM"/>
    <property type="match status" value="1"/>
</dbReference>
<keyword evidence="2" id="KW-0503">Monooxygenase</keyword>
<gene>
    <name evidence="2" type="ORF">C9I94_18895</name>
</gene>
<feature type="domain" description="ABM" evidence="1">
    <location>
        <begin position="5"/>
        <end position="99"/>
    </location>
</feature>
<organism evidence="2 3">
    <name type="scientific">Photobacterium swingsii</name>
    <dbReference type="NCBI Taxonomy" id="680026"/>
    <lineage>
        <taxon>Bacteria</taxon>
        <taxon>Pseudomonadati</taxon>
        <taxon>Pseudomonadota</taxon>
        <taxon>Gammaproteobacteria</taxon>
        <taxon>Vibrionales</taxon>
        <taxon>Vibrionaceae</taxon>
        <taxon>Photobacterium</taxon>
    </lineage>
</organism>
<dbReference type="InterPro" id="IPR011008">
    <property type="entry name" value="Dimeric_a/b-barrel"/>
</dbReference>
<accession>A0A0J8V9E0</accession>
<dbReference type="EMBL" id="PYLZ01000011">
    <property type="protein sequence ID" value="PSW22845.1"/>
    <property type="molecule type" value="Genomic_DNA"/>
</dbReference>
<dbReference type="Gene3D" id="3.30.70.100">
    <property type="match status" value="1"/>
</dbReference>
<keyword evidence="2" id="KW-0560">Oxidoreductase</keyword>
<dbReference type="SUPFAM" id="SSF54909">
    <property type="entry name" value="Dimeric alpha+beta barrel"/>
    <property type="match status" value="1"/>
</dbReference>
<name>A0A0J8V9E0_9GAMM</name>
<evidence type="ECO:0000313" key="3">
    <source>
        <dbReference type="Proteomes" id="UP000240481"/>
    </source>
</evidence>
<dbReference type="GO" id="GO:0004497">
    <property type="term" value="F:monooxygenase activity"/>
    <property type="evidence" value="ECO:0007669"/>
    <property type="project" value="UniProtKB-KW"/>
</dbReference>
<dbReference type="Proteomes" id="UP000240481">
    <property type="component" value="Unassembled WGS sequence"/>
</dbReference>
<dbReference type="Pfam" id="PF03992">
    <property type="entry name" value="ABM"/>
    <property type="match status" value="1"/>
</dbReference>
<dbReference type="AlphaFoldDB" id="A0A0J8V9E0"/>
<keyword evidence="3" id="KW-1185">Reference proteome</keyword>
<evidence type="ECO:0000259" key="1">
    <source>
        <dbReference type="PROSITE" id="PS51725"/>
    </source>
</evidence>